<dbReference type="GO" id="GO:0000786">
    <property type="term" value="C:nucleosome"/>
    <property type="evidence" value="ECO:0007669"/>
    <property type="project" value="InterPro"/>
</dbReference>
<dbReference type="Gene3D" id="1.10.10.10">
    <property type="entry name" value="Winged helix-like DNA-binding domain superfamily/Winged helix DNA-binding domain"/>
    <property type="match status" value="1"/>
</dbReference>
<dbReference type="InterPro" id="IPR005818">
    <property type="entry name" value="Histone_H1/H5_H15"/>
</dbReference>
<dbReference type="InterPro" id="IPR036388">
    <property type="entry name" value="WH-like_DNA-bd_sf"/>
</dbReference>
<dbReference type="GO" id="GO:0030261">
    <property type="term" value="P:chromosome condensation"/>
    <property type="evidence" value="ECO:0007669"/>
    <property type="project" value="TreeGrafter"/>
</dbReference>
<feature type="compositionally biased region" description="Acidic residues" evidence="5">
    <location>
        <begin position="174"/>
        <end position="187"/>
    </location>
</feature>
<keyword evidence="4" id="KW-0539">Nucleus</keyword>
<dbReference type="PANTHER" id="PTHR11467:SF162">
    <property type="entry name" value="HMG-Y-RELATED PROTEIN A"/>
    <property type="match status" value="1"/>
</dbReference>
<reference evidence="7" key="1">
    <citation type="submission" date="2023-05" db="EMBL/GenBank/DDBJ databases">
        <title>Nepenthes gracilis genome sequencing.</title>
        <authorList>
            <person name="Fukushima K."/>
        </authorList>
    </citation>
    <scope>NUCLEOTIDE SEQUENCE</scope>
    <source>
        <strain evidence="7">SING2019-196</strain>
    </source>
</reference>
<evidence type="ECO:0000256" key="1">
    <source>
        <dbReference type="ARBA" id="ARBA00004123"/>
    </source>
</evidence>
<comment type="caution">
    <text evidence="7">The sequence shown here is derived from an EMBL/GenBank/DDBJ whole genome shotgun (WGS) entry which is preliminary data.</text>
</comment>
<proteinExistence type="predicted"/>
<evidence type="ECO:0000256" key="2">
    <source>
        <dbReference type="ARBA" id="ARBA00004286"/>
    </source>
</evidence>
<keyword evidence="8" id="KW-1185">Reference proteome</keyword>
<name>A0AAD3SSE6_NEPGR</name>
<evidence type="ECO:0000313" key="8">
    <source>
        <dbReference type="Proteomes" id="UP001279734"/>
    </source>
</evidence>
<dbReference type="Proteomes" id="UP001279734">
    <property type="component" value="Unassembled WGS sequence"/>
</dbReference>
<dbReference type="GO" id="GO:0005730">
    <property type="term" value="C:nucleolus"/>
    <property type="evidence" value="ECO:0007669"/>
    <property type="project" value="TreeGrafter"/>
</dbReference>
<dbReference type="GO" id="GO:0031492">
    <property type="term" value="F:nucleosomal DNA binding"/>
    <property type="evidence" value="ECO:0007669"/>
    <property type="project" value="TreeGrafter"/>
</dbReference>
<dbReference type="SMART" id="SM00384">
    <property type="entry name" value="AT_hook"/>
    <property type="match status" value="3"/>
</dbReference>
<keyword evidence="3" id="KW-0238">DNA-binding</keyword>
<dbReference type="PROSITE" id="PS51504">
    <property type="entry name" value="H15"/>
    <property type="match status" value="1"/>
</dbReference>
<comment type="subcellular location">
    <subcellularLocation>
        <location evidence="2">Chromosome</location>
    </subcellularLocation>
    <subcellularLocation>
        <location evidence="1">Nucleus</location>
    </subcellularLocation>
</comment>
<dbReference type="PANTHER" id="PTHR11467">
    <property type="entry name" value="HISTONE H1"/>
    <property type="match status" value="1"/>
</dbReference>
<gene>
    <name evidence="7" type="ORF">Nepgr_017327</name>
</gene>
<dbReference type="GO" id="GO:0045910">
    <property type="term" value="P:negative regulation of DNA recombination"/>
    <property type="evidence" value="ECO:0007669"/>
    <property type="project" value="TreeGrafter"/>
</dbReference>
<dbReference type="AlphaFoldDB" id="A0AAD3SSE6"/>
<dbReference type="InterPro" id="IPR017956">
    <property type="entry name" value="AT_hook_DNA-bd_motif"/>
</dbReference>
<dbReference type="PRINTS" id="PR00929">
    <property type="entry name" value="ATHOOK"/>
</dbReference>
<organism evidence="7 8">
    <name type="scientific">Nepenthes gracilis</name>
    <name type="common">Slender pitcher plant</name>
    <dbReference type="NCBI Taxonomy" id="150966"/>
    <lineage>
        <taxon>Eukaryota</taxon>
        <taxon>Viridiplantae</taxon>
        <taxon>Streptophyta</taxon>
        <taxon>Embryophyta</taxon>
        <taxon>Tracheophyta</taxon>
        <taxon>Spermatophyta</taxon>
        <taxon>Magnoliopsida</taxon>
        <taxon>eudicotyledons</taxon>
        <taxon>Gunneridae</taxon>
        <taxon>Pentapetalae</taxon>
        <taxon>Caryophyllales</taxon>
        <taxon>Nepenthaceae</taxon>
        <taxon>Nepenthes</taxon>
    </lineage>
</organism>
<dbReference type="SUPFAM" id="SSF46785">
    <property type="entry name" value="Winged helix' DNA-binding domain"/>
    <property type="match status" value="1"/>
</dbReference>
<feature type="region of interest" description="Disordered" evidence="5">
    <location>
        <begin position="80"/>
        <end position="187"/>
    </location>
</feature>
<evidence type="ECO:0000259" key="6">
    <source>
        <dbReference type="PROSITE" id="PS51504"/>
    </source>
</evidence>
<sequence>MATEAVNRPPSLPPYAEMIYSALDELNEKNGSNKTSISKHIESKYPNLPSSHQTLLRHHLTRMKDSGDLIFWKNNYMRPSPDFIRRGRGRPKKDSNSPHLLPHSTPAAAAAFPPKKQPPPPPGGSGKPRGRPRKMPRSTVDELEMDTGGPVKPLVSPRPRGRPPKVRAPQRFGEEEEDHDDEGSSEE</sequence>
<evidence type="ECO:0000256" key="4">
    <source>
        <dbReference type="ARBA" id="ARBA00023242"/>
    </source>
</evidence>
<dbReference type="SMART" id="SM00526">
    <property type="entry name" value="H15"/>
    <property type="match status" value="1"/>
</dbReference>
<feature type="region of interest" description="Disordered" evidence="5">
    <location>
        <begin position="29"/>
        <end position="50"/>
    </location>
</feature>
<dbReference type="Pfam" id="PF00538">
    <property type="entry name" value="Linker_histone"/>
    <property type="match status" value="1"/>
</dbReference>
<accession>A0AAD3SSE6</accession>
<dbReference type="InterPro" id="IPR036390">
    <property type="entry name" value="WH_DNA-bd_sf"/>
</dbReference>
<evidence type="ECO:0000313" key="7">
    <source>
        <dbReference type="EMBL" id="GMH15486.1"/>
    </source>
</evidence>
<protein>
    <recommendedName>
        <fullName evidence="6">H15 domain-containing protein</fullName>
    </recommendedName>
</protein>
<dbReference type="EMBL" id="BSYO01000015">
    <property type="protein sequence ID" value="GMH15486.1"/>
    <property type="molecule type" value="Genomic_DNA"/>
</dbReference>
<dbReference type="GO" id="GO:0003690">
    <property type="term" value="F:double-stranded DNA binding"/>
    <property type="evidence" value="ECO:0007669"/>
    <property type="project" value="TreeGrafter"/>
</dbReference>
<feature type="compositionally biased region" description="Polar residues" evidence="5">
    <location>
        <begin position="29"/>
        <end position="38"/>
    </location>
</feature>
<evidence type="ECO:0000256" key="5">
    <source>
        <dbReference type="SAM" id="MobiDB-lite"/>
    </source>
</evidence>
<dbReference type="FunFam" id="1.10.10.10:FF:000493">
    <property type="entry name" value="HMG-Y-related protein A"/>
    <property type="match status" value="1"/>
</dbReference>
<dbReference type="GO" id="GO:0006334">
    <property type="term" value="P:nucleosome assembly"/>
    <property type="evidence" value="ECO:0007669"/>
    <property type="project" value="InterPro"/>
</dbReference>
<evidence type="ECO:0000256" key="3">
    <source>
        <dbReference type="ARBA" id="ARBA00023125"/>
    </source>
</evidence>
<feature type="domain" description="H15" evidence="6">
    <location>
        <begin position="11"/>
        <end position="80"/>
    </location>
</feature>